<accession>A0ABN0N2Z4</accession>
<dbReference type="Proteomes" id="UP000016426">
    <property type="component" value="Unassembled WGS sequence"/>
</dbReference>
<name>A0ABN0N2Z4_9NEIS</name>
<evidence type="ECO:0000313" key="1">
    <source>
        <dbReference type="EMBL" id="ERE00387.1"/>
    </source>
</evidence>
<comment type="caution">
    <text evidence="1">The sequence shown here is derived from an EMBL/GenBank/DDBJ whole genome shotgun (WGS) entry which is preliminary data.</text>
</comment>
<dbReference type="EMBL" id="AVPH01000276">
    <property type="protein sequence ID" value="ERE00387.1"/>
    <property type="molecule type" value="Genomic_DNA"/>
</dbReference>
<protein>
    <submittedName>
        <fullName evidence="1">Uncharacterized protein</fullName>
    </submittedName>
</protein>
<gene>
    <name evidence="1" type="ORF">O166_14445</name>
</gene>
<evidence type="ECO:0000313" key="2">
    <source>
        <dbReference type="Proteomes" id="UP000016426"/>
    </source>
</evidence>
<organism evidence="1 2">
    <name type="scientific">Pseudogulbenkiania ferrooxidans EGD-HP2</name>
    <dbReference type="NCBI Taxonomy" id="1388764"/>
    <lineage>
        <taxon>Bacteria</taxon>
        <taxon>Pseudomonadati</taxon>
        <taxon>Pseudomonadota</taxon>
        <taxon>Betaproteobacteria</taxon>
        <taxon>Neisseriales</taxon>
        <taxon>Chromobacteriaceae</taxon>
        <taxon>Pseudogulbenkiania</taxon>
    </lineage>
</organism>
<sequence length="78" mass="8669">MSIHSDVSKRLCPTKHCERKGASGMQCKGVLNNHGFRAWATANGGVLSTIRQFYAQKAEAGLSFSRQNGQVWLLTMHY</sequence>
<keyword evidence="2" id="KW-1185">Reference proteome</keyword>
<proteinExistence type="predicted"/>
<reference evidence="1 2" key="1">
    <citation type="journal article" date="2013" name="Genome Announc.">
        <title>Genome Sequence of the Pigment-Producing Bacterium Pseudogulbenkiania ferrooxidans, Isolated from Loktak Lake.</title>
        <authorList>
            <person name="Puranik S."/>
            <person name="Talkal R."/>
            <person name="Qureshi A."/>
            <person name="Khardenavis A."/>
            <person name="Kapley A."/>
            <person name="Purohit H.J."/>
        </authorList>
    </citation>
    <scope>NUCLEOTIDE SEQUENCE [LARGE SCALE GENOMIC DNA]</scope>
    <source>
        <strain evidence="1 2">EGD-HP2</strain>
    </source>
</reference>